<feature type="signal peptide" evidence="1">
    <location>
        <begin position="1"/>
        <end position="20"/>
    </location>
</feature>
<evidence type="ECO:0000256" key="1">
    <source>
        <dbReference type="SAM" id="SignalP"/>
    </source>
</evidence>
<evidence type="ECO:0000313" key="3">
    <source>
        <dbReference type="Proteomes" id="UP000003163"/>
    </source>
</evidence>
<gene>
    <name evidence="2" type="ORF">EDEG_01088</name>
</gene>
<feature type="chain" id="PRO_5003823224" evidence="1">
    <location>
        <begin position="21"/>
        <end position="148"/>
    </location>
</feature>
<dbReference type="EMBL" id="AFBI03000014">
    <property type="protein sequence ID" value="EJW04725.1"/>
    <property type="molecule type" value="Genomic_DNA"/>
</dbReference>
<dbReference type="Proteomes" id="UP000003163">
    <property type="component" value="Unassembled WGS sequence"/>
</dbReference>
<protein>
    <submittedName>
        <fullName evidence="2">Uncharacterized protein</fullName>
    </submittedName>
</protein>
<sequence length="148" mass="17278">MKYVILYIVFLDLLFCSDTAKVEIGGEEITEISSNDQNQKENECCKSRVLFIHYLENQKYEQHRCIICCDDIRRFSSNDEKTGEKIDLIDEKMESLTDVADKKCYCSEMCVPINLKKDDTKECEQKLVVDFLIKTNLENPNTKPNEDN</sequence>
<evidence type="ECO:0000313" key="2">
    <source>
        <dbReference type="EMBL" id="EJW04725.1"/>
    </source>
</evidence>
<dbReference type="InParanoid" id="J9DQ96"/>
<dbReference type="VEuPathDB" id="MicrosporidiaDB:EDEG_01088"/>
<keyword evidence="3" id="KW-1185">Reference proteome</keyword>
<comment type="caution">
    <text evidence="2">The sequence shown here is derived from an EMBL/GenBank/DDBJ whole genome shotgun (WGS) entry which is preliminary data.</text>
</comment>
<name>J9DQ96_EDHAE</name>
<accession>J9DQ96</accession>
<proteinExistence type="predicted"/>
<dbReference type="AlphaFoldDB" id="J9DQ96"/>
<reference evidence="3" key="2">
    <citation type="submission" date="2015-07" db="EMBL/GenBank/DDBJ databases">
        <title>Contrasting host-pathogen interactions and genome evolution in two generalist and specialist microsporidian pathogens of mosquitoes.</title>
        <authorList>
            <consortium name="The Broad Institute Genomics Platform"/>
            <consortium name="The Broad Institute Genome Sequencing Center for Infectious Disease"/>
            <person name="Cuomo C.A."/>
            <person name="Sanscrainte N.D."/>
            <person name="Goldberg J.M."/>
            <person name="Heiman D."/>
            <person name="Young S."/>
            <person name="Zeng Q."/>
            <person name="Becnel J.J."/>
            <person name="Birren B.W."/>
        </authorList>
    </citation>
    <scope>NUCLEOTIDE SEQUENCE [LARGE SCALE GENOMIC DNA]</scope>
    <source>
        <strain evidence="3">USNM 41457</strain>
    </source>
</reference>
<dbReference type="HOGENOM" id="CLU_1758773_0_0_1"/>
<keyword evidence="1" id="KW-0732">Signal</keyword>
<reference evidence="2 3" key="1">
    <citation type="submission" date="2011-08" db="EMBL/GenBank/DDBJ databases">
        <authorList>
            <person name="Liu Z.J."/>
            <person name="Shi F.L."/>
            <person name="Lu J.Q."/>
            <person name="Li M."/>
            <person name="Wang Z.L."/>
        </authorList>
    </citation>
    <scope>NUCLEOTIDE SEQUENCE [LARGE SCALE GENOMIC DNA]</scope>
    <source>
        <strain evidence="2 3">USNM 41457</strain>
    </source>
</reference>
<organism evidence="2 3">
    <name type="scientific">Edhazardia aedis (strain USNM 41457)</name>
    <name type="common">Microsporidian parasite</name>
    <dbReference type="NCBI Taxonomy" id="1003232"/>
    <lineage>
        <taxon>Eukaryota</taxon>
        <taxon>Fungi</taxon>
        <taxon>Fungi incertae sedis</taxon>
        <taxon>Microsporidia</taxon>
        <taxon>Edhazardia</taxon>
    </lineage>
</organism>